<dbReference type="EMBL" id="UHHS01000001">
    <property type="protein sequence ID" value="SUO77715.1"/>
    <property type="molecule type" value="Genomic_DNA"/>
</dbReference>
<dbReference type="Proteomes" id="UP000254098">
    <property type="component" value="Unassembled WGS sequence"/>
</dbReference>
<proteinExistence type="predicted"/>
<keyword evidence="2" id="KW-1185">Reference proteome</keyword>
<dbReference type="AlphaFoldDB" id="A0ABD7NDX2"/>
<protein>
    <submittedName>
        <fullName evidence="1">Uncharacterized protein</fullName>
    </submittedName>
</protein>
<gene>
    <name evidence="1" type="ORF">NCTC1080_00581</name>
</gene>
<name>A0ABD7NDX2_9STRE</name>
<comment type="caution">
    <text evidence="1">The sequence shown here is derived from an EMBL/GenBank/DDBJ whole genome shotgun (WGS) entry which is preliminary data.</text>
</comment>
<sequence>MKKENISILAKFNVDNQEYKPIKNAISEELQDVISKVYQLDPNTGRTLHFLTDIMMKYFHEDVKRVLQGELSPIEHALNGMKSNIEKTRLALFKDGYNDNGTADNPMWYLQLALFDFEHIKKLAKKEKLRHE</sequence>
<accession>A0ABD7NDX2</accession>
<evidence type="ECO:0000313" key="2">
    <source>
        <dbReference type="Proteomes" id="UP000254098"/>
    </source>
</evidence>
<evidence type="ECO:0000313" key="1">
    <source>
        <dbReference type="EMBL" id="SUO77715.1"/>
    </source>
</evidence>
<dbReference type="RefSeq" id="WP_003028267.1">
    <property type="nucleotide sequence ID" value="NZ_UHHS01000001.1"/>
</dbReference>
<organism evidence="1 2">
    <name type="scientific">Streptococcus viridans</name>
    <dbReference type="NCBI Taxonomy" id="78535"/>
    <lineage>
        <taxon>Bacteria</taxon>
        <taxon>Bacillati</taxon>
        <taxon>Bacillota</taxon>
        <taxon>Bacilli</taxon>
        <taxon>Lactobacillales</taxon>
        <taxon>Streptococcaceae</taxon>
        <taxon>Streptococcus</taxon>
    </lineage>
</organism>
<reference evidence="1 2" key="1">
    <citation type="submission" date="2018-06" db="EMBL/GenBank/DDBJ databases">
        <authorList>
            <consortium name="Pathogen Informatics"/>
            <person name="Doyle S."/>
        </authorList>
    </citation>
    <scope>NUCLEOTIDE SEQUENCE [LARGE SCALE GENOMIC DNA]</scope>
    <source>
        <strain evidence="1 2">NCTC1080</strain>
    </source>
</reference>